<keyword evidence="3 5" id="KW-1133">Transmembrane helix</keyword>
<feature type="domain" description="O-antigen ligase-related" evidence="6">
    <location>
        <begin position="113"/>
        <end position="239"/>
    </location>
</feature>
<dbReference type="KEGG" id="vab:WPS_02480"/>
<protein>
    <recommendedName>
        <fullName evidence="6">O-antigen ligase-related domain-containing protein</fullName>
    </recommendedName>
</protein>
<keyword evidence="2 5" id="KW-0812">Transmembrane</keyword>
<dbReference type="Proteomes" id="UP001317532">
    <property type="component" value="Chromosome"/>
</dbReference>
<feature type="transmembrane region" description="Helical" evidence="5">
    <location>
        <begin position="78"/>
        <end position="98"/>
    </location>
</feature>
<gene>
    <name evidence="7" type="ORF">WPS_02480</name>
</gene>
<dbReference type="InterPro" id="IPR051533">
    <property type="entry name" value="WaaL-like"/>
</dbReference>
<name>A0AAN1XVB0_UNVUL</name>
<feature type="transmembrane region" description="Helical" evidence="5">
    <location>
        <begin position="6"/>
        <end position="26"/>
    </location>
</feature>
<evidence type="ECO:0000256" key="4">
    <source>
        <dbReference type="ARBA" id="ARBA00023136"/>
    </source>
</evidence>
<accession>A0AAN1XVB0</accession>
<evidence type="ECO:0000313" key="7">
    <source>
        <dbReference type="EMBL" id="BDE04972.1"/>
    </source>
</evidence>
<keyword evidence="4 5" id="KW-0472">Membrane</keyword>
<dbReference type="SUPFAM" id="SSF48452">
    <property type="entry name" value="TPR-like"/>
    <property type="match status" value="1"/>
</dbReference>
<dbReference type="InterPro" id="IPR011990">
    <property type="entry name" value="TPR-like_helical_dom_sf"/>
</dbReference>
<evidence type="ECO:0000256" key="5">
    <source>
        <dbReference type="SAM" id="Phobius"/>
    </source>
</evidence>
<evidence type="ECO:0000313" key="8">
    <source>
        <dbReference type="Proteomes" id="UP001317532"/>
    </source>
</evidence>
<dbReference type="AlphaFoldDB" id="A0AAN1XVB0"/>
<feature type="transmembrane region" description="Helical" evidence="5">
    <location>
        <begin position="220"/>
        <end position="244"/>
    </location>
</feature>
<feature type="transmembrane region" description="Helical" evidence="5">
    <location>
        <begin position="149"/>
        <end position="167"/>
    </location>
</feature>
<proteinExistence type="predicted"/>
<dbReference type="EMBL" id="AP025523">
    <property type="protein sequence ID" value="BDE04972.1"/>
    <property type="molecule type" value="Genomic_DNA"/>
</dbReference>
<sequence length="469" mass="49433">MLGRDPLGGALFVAVAGAGVVWYAAIVRCAREPRALDALLRTFVVSGALASALAIALLAARVPAALYTISHARATGTFVVPGELAGYLIVFIPIAFALARRGGALAPFAWCGLALGTTAFALTFSRAGWAGLTEALAMLAVARRGRLRYAAALAGAAIALLALVFNAHHDPSENFTRLSIWEAALQSIVRFPFSGVGPFGFAHVYPLVRAPGAEPSALHAHGIVLTVAAEAGLLGVAALAWGWWRFAAELRARLTSHGARSDDALQRGDPVTAAAWIARMPPGARRDDRRARSAAVRGDEATAIAFYLDAGNDEALQHLVNERVQRGRLHDADALERRIRDRLAQTPTRPNALGDAWWRLGRLAARLDRPAEAAADLDRASALAPLNTKYLLDAAQLALERGDLGAASSRFMRAAQIDPGDADAVAGAGLVALARGDVGSARATGRRSDRIDPGAPLARRLRERLAAAR</sequence>
<evidence type="ECO:0000256" key="3">
    <source>
        <dbReference type="ARBA" id="ARBA00022989"/>
    </source>
</evidence>
<reference evidence="7 8" key="1">
    <citation type="journal article" date="2022" name="ISME Commun">
        <title>Vulcanimicrobium alpinus gen. nov. sp. nov., the first cultivated representative of the candidate phylum 'Eremiobacterota', is a metabolically versatile aerobic anoxygenic phototroph.</title>
        <authorList>
            <person name="Yabe S."/>
            <person name="Muto K."/>
            <person name="Abe K."/>
            <person name="Yokota A."/>
            <person name="Staudigel H."/>
            <person name="Tebo B.M."/>
        </authorList>
    </citation>
    <scope>NUCLEOTIDE SEQUENCE [LARGE SCALE GENOMIC DNA]</scope>
    <source>
        <strain evidence="7 8">WC8-2</strain>
    </source>
</reference>
<dbReference type="PANTHER" id="PTHR37422:SF13">
    <property type="entry name" value="LIPOPOLYSACCHARIDE BIOSYNTHESIS PROTEIN PA4999-RELATED"/>
    <property type="match status" value="1"/>
</dbReference>
<evidence type="ECO:0000256" key="2">
    <source>
        <dbReference type="ARBA" id="ARBA00022692"/>
    </source>
</evidence>
<feature type="transmembrane region" description="Helical" evidence="5">
    <location>
        <begin position="188"/>
        <end position="208"/>
    </location>
</feature>
<dbReference type="Gene3D" id="1.25.40.10">
    <property type="entry name" value="Tetratricopeptide repeat domain"/>
    <property type="match status" value="1"/>
</dbReference>
<dbReference type="RefSeq" id="WP_317996049.1">
    <property type="nucleotide sequence ID" value="NZ_AP025523.1"/>
</dbReference>
<feature type="transmembrane region" description="Helical" evidence="5">
    <location>
        <begin position="38"/>
        <end position="58"/>
    </location>
</feature>
<evidence type="ECO:0000259" key="6">
    <source>
        <dbReference type="Pfam" id="PF04932"/>
    </source>
</evidence>
<dbReference type="PANTHER" id="PTHR37422">
    <property type="entry name" value="TEICHURONIC ACID BIOSYNTHESIS PROTEIN TUAE"/>
    <property type="match status" value="1"/>
</dbReference>
<organism evidence="7 8">
    <name type="scientific">Vulcanimicrobium alpinum</name>
    <dbReference type="NCBI Taxonomy" id="3016050"/>
    <lineage>
        <taxon>Bacteria</taxon>
        <taxon>Bacillati</taxon>
        <taxon>Vulcanimicrobiota</taxon>
        <taxon>Vulcanimicrobiia</taxon>
        <taxon>Vulcanimicrobiales</taxon>
        <taxon>Vulcanimicrobiaceae</taxon>
        <taxon>Vulcanimicrobium</taxon>
    </lineage>
</organism>
<comment type="subcellular location">
    <subcellularLocation>
        <location evidence="1">Membrane</location>
        <topology evidence="1">Multi-pass membrane protein</topology>
    </subcellularLocation>
</comment>
<feature type="transmembrane region" description="Helical" evidence="5">
    <location>
        <begin position="105"/>
        <end position="129"/>
    </location>
</feature>
<dbReference type="InterPro" id="IPR007016">
    <property type="entry name" value="O-antigen_ligase-rel_domated"/>
</dbReference>
<dbReference type="Pfam" id="PF04932">
    <property type="entry name" value="Wzy_C"/>
    <property type="match status" value="1"/>
</dbReference>
<evidence type="ECO:0000256" key="1">
    <source>
        <dbReference type="ARBA" id="ARBA00004141"/>
    </source>
</evidence>
<dbReference type="GO" id="GO:0016020">
    <property type="term" value="C:membrane"/>
    <property type="evidence" value="ECO:0007669"/>
    <property type="project" value="UniProtKB-SubCell"/>
</dbReference>
<keyword evidence="8" id="KW-1185">Reference proteome</keyword>